<keyword evidence="2" id="KW-1185">Reference proteome</keyword>
<accession>W2STM5</accession>
<dbReference type="Proteomes" id="UP000053676">
    <property type="component" value="Unassembled WGS sequence"/>
</dbReference>
<name>W2STM5_NECAM</name>
<evidence type="ECO:0000313" key="1">
    <source>
        <dbReference type="EMBL" id="ETN72980.1"/>
    </source>
</evidence>
<reference evidence="2" key="1">
    <citation type="journal article" date="2014" name="Nat. Genet.">
        <title>Genome of the human hookworm Necator americanus.</title>
        <authorList>
            <person name="Tang Y.T."/>
            <person name="Gao X."/>
            <person name="Rosa B.A."/>
            <person name="Abubucker S."/>
            <person name="Hallsworth-Pepin K."/>
            <person name="Martin J."/>
            <person name="Tyagi R."/>
            <person name="Heizer E."/>
            <person name="Zhang X."/>
            <person name="Bhonagiri-Palsikar V."/>
            <person name="Minx P."/>
            <person name="Warren W.C."/>
            <person name="Wang Q."/>
            <person name="Zhan B."/>
            <person name="Hotez P.J."/>
            <person name="Sternberg P.W."/>
            <person name="Dougall A."/>
            <person name="Gaze S.T."/>
            <person name="Mulvenna J."/>
            <person name="Sotillo J."/>
            <person name="Ranganathan S."/>
            <person name="Rabelo E.M."/>
            <person name="Wilson R.K."/>
            <person name="Felgner P.L."/>
            <person name="Bethony J."/>
            <person name="Hawdon J.M."/>
            <person name="Gasser R.B."/>
            <person name="Loukas A."/>
            <person name="Mitreva M."/>
        </authorList>
    </citation>
    <scope>NUCLEOTIDE SEQUENCE [LARGE SCALE GENOMIC DNA]</scope>
</reference>
<evidence type="ECO:0000313" key="2">
    <source>
        <dbReference type="Proteomes" id="UP000053676"/>
    </source>
</evidence>
<dbReference type="KEGG" id="nai:NECAME_18577"/>
<gene>
    <name evidence="1" type="ORF">NECAME_18577</name>
</gene>
<proteinExistence type="predicted"/>
<dbReference type="EMBL" id="KI662257">
    <property type="protein sequence ID" value="ETN72980.1"/>
    <property type="molecule type" value="Genomic_DNA"/>
</dbReference>
<feature type="non-terminal residue" evidence="1">
    <location>
        <position position="53"/>
    </location>
</feature>
<protein>
    <submittedName>
        <fullName evidence="1">Uncharacterized protein</fullName>
    </submittedName>
</protein>
<sequence>MLARINRLGIRRVLKSNNAPLTFSEEVAGVNEQILRLKTLNIASNMKSPFLQP</sequence>
<dbReference type="AlphaFoldDB" id="W2STM5"/>
<organism evidence="1 2">
    <name type="scientific">Necator americanus</name>
    <name type="common">Human hookworm</name>
    <dbReference type="NCBI Taxonomy" id="51031"/>
    <lineage>
        <taxon>Eukaryota</taxon>
        <taxon>Metazoa</taxon>
        <taxon>Ecdysozoa</taxon>
        <taxon>Nematoda</taxon>
        <taxon>Chromadorea</taxon>
        <taxon>Rhabditida</taxon>
        <taxon>Rhabditina</taxon>
        <taxon>Rhabditomorpha</taxon>
        <taxon>Strongyloidea</taxon>
        <taxon>Ancylostomatidae</taxon>
        <taxon>Bunostominae</taxon>
        <taxon>Necator</taxon>
    </lineage>
</organism>